<dbReference type="PANTHER" id="PTHR34474">
    <property type="entry name" value="SIGNAL TRANSDUCTION PROTEIN TRAP"/>
    <property type="match status" value="1"/>
</dbReference>
<dbReference type="InterPro" id="IPR011008">
    <property type="entry name" value="Dimeric_a/b-barrel"/>
</dbReference>
<comment type="caution">
    <text evidence="2">The sequence shown here is derived from an EMBL/GenBank/DDBJ whole genome shotgun (WGS) entry which is preliminary data.</text>
</comment>
<feature type="domain" description="ABM" evidence="1">
    <location>
        <begin position="69"/>
        <end position="160"/>
    </location>
</feature>
<dbReference type="AlphaFoldDB" id="A0A4R1B1Z3"/>
<reference evidence="2 3" key="1">
    <citation type="submission" date="2019-03" db="EMBL/GenBank/DDBJ databases">
        <authorList>
            <person name="Jensen L."/>
            <person name="Storgaard J."/>
            <person name="Sulaj E."/>
            <person name="Schramm A."/>
            <person name="Marshall I.P.G."/>
        </authorList>
    </citation>
    <scope>NUCLEOTIDE SEQUENCE [LARGE SCALE GENOMIC DNA]</scope>
    <source>
        <strain evidence="2 3">2017H2G3</strain>
    </source>
</reference>
<proteinExistence type="predicted"/>
<dbReference type="Proteomes" id="UP000293846">
    <property type="component" value="Unassembled WGS sequence"/>
</dbReference>
<dbReference type="Pfam" id="PF03992">
    <property type="entry name" value="ABM"/>
    <property type="match status" value="1"/>
</dbReference>
<dbReference type="PROSITE" id="PS51725">
    <property type="entry name" value="ABM"/>
    <property type="match status" value="1"/>
</dbReference>
<evidence type="ECO:0000313" key="2">
    <source>
        <dbReference type="EMBL" id="TCJ04906.1"/>
    </source>
</evidence>
<name>A0A4R1B1Z3_9BACI</name>
<keyword evidence="2" id="KW-0503">Monooxygenase</keyword>
<evidence type="ECO:0000313" key="3">
    <source>
        <dbReference type="Proteomes" id="UP000293846"/>
    </source>
</evidence>
<organism evidence="2 3">
    <name type="scientific">Cytobacillus praedii</name>
    <dbReference type="NCBI Taxonomy" id="1742358"/>
    <lineage>
        <taxon>Bacteria</taxon>
        <taxon>Bacillati</taxon>
        <taxon>Bacillota</taxon>
        <taxon>Bacilli</taxon>
        <taxon>Bacillales</taxon>
        <taxon>Bacillaceae</taxon>
        <taxon>Cytobacillus</taxon>
    </lineage>
</organism>
<gene>
    <name evidence="2" type="ORF">E0Y62_06710</name>
</gene>
<keyword evidence="2" id="KW-0560">Oxidoreductase</keyword>
<dbReference type="Gene3D" id="3.30.70.100">
    <property type="match status" value="1"/>
</dbReference>
<keyword evidence="3" id="KW-1185">Reference proteome</keyword>
<evidence type="ECO:0000259" key="1">
    <source>
        <dbReference type="PROSITE" id="PS51725"/>
    </source>
</evidence>
<sequence>MNYMYIYMTTGTYNFLNKIKEKHPGESMFLMQNIENALLLHESDQPSVFKTPRSFQVIDSVGALENKGIVVMNMIPVIEEERSLLEYRFNHIKSLFEKHNGFSAIRFLRPLKSDAYVILSLWQNEKSYVNWENSASYTTFKKEISTPAKPANLLIGSAYVTKYFIPEEE</sequence>
<dbReference type="OrthoDB" id="2352283at2"/>
<dbReference type="InterPro" id="IPR050404">
    <property type="entry name" value="Heme-degrading_MO"/>
</dbReference>
<dbReference type="STRING" id="1742358.GCA_001439605_01072"/>
<dbReference type="PANTHER" id="PTHR34474:SF2">
    <property type="entry name" value="SIGNAL TRANSDUCTION PROTEIN TRAP"/>
    <property type="match status" value="1"/>
</dbReference>
<protein>
    <submittedName>
        <fullName evidence="2">Antibiotic biosynthesis monooxygenase</fullName>
    </submittedName>
</protein>
<dbReference type="GO" id="GO:0004497">
    <property type="term" value="F:monooxygenase activity"/>
    <property type="evidence" value="ECO:0007669"/>
    <property type="project" value="UniProtKB-KW"/>
</dbReference>
<dbReference type="EMBL" id="SJTH01000006">
    <property type="protein sequence ID" value="TCJ04906.1"/>
    <property type="molecule type" value="Genomic_DNA"/>
</dbReference>
<dbReference type="SUPFAM" id="SSF54909">
    <property type="entry name" value="Dimeric alpha+beta barrel"/>
    <property type="match status" value="1"/>
</dbReference>
<dbReference type="InterPro" id="IPR007138">
    <property type="entry name" value="ABM_dom"/>
</dbReference>
<accession>A0A4R1B1Z3</accession>